<dbReference type="PANTHER" id="PTHR42920:SF11">
    <property type="entry name" value="INNER MEMBRANE PROTEIN YTFF"/>
    <property type="match status" value="1"/>
</dbReference>
<dbReference type="InterPro" id="IPR037185">
    <property type="entry name" value="EmrE-like"/>
</dbReference>
<feature type="compositionally biased region" description="Gly residues" evidence="6">
    <location>
        <begin position="609"/>
        <end position="623"/>
    </location>
</feature>
<feature type="transmembrane region" description="Helical" evidence="7">
    <location>
        <begin position="765"/>
        <end position="785"/>
    </location>
</feature>
<feature type="transmembrane region" description="Helical" evidence="7">
    <location>
        <begin position="447"/>
        <end position="469"/>
    </location>
</feature>
<feature type="compositionally biased region" description="Low complexity" evidence="6">
    <location>
        <begin position="376"/>
        <end position="385"/>
    </location>
</feature>
<feature type="transmembrane region" description="Helical" evidence="7">
    <location>
        <begin position="248"/>
        <end position="268"/>
    </location>
</feature>
<dbReference type="SUPFAM" id="SSF103481">
    <property type="entry name" value="Multidrug resistance efflux transporter EmrE"/>
    <property type="match status" value="2"/>
</dbReference>
<keyword evidence="4 7" id="KW-1133">Transmembrane helix</keyword>
<keyword evidence="2" id="KW-1003">Cell membrane</keyword>
<organism evidence="9">
    <name type="scientific">Fonticula alba</name>
    <name type="common">Slime mold</name>
    <dbReference type="NCBI Taxonomy" id="691883"/>
    <lineage>
        <taxon>Eukaryota</taxon>
        <taxon>Rotosphaerida</taxon>
        <taxon>Fonticulaceae</taxon>
        <taxon>Fonticula</taxon>
    </lineage>
</organism>
<dbReference type="PANTHER" id="PTHR42920">
    <property type="entry name" value="OS03G0707200 PROTEIN-RELATED"/>
    <property type="match status" value="1"/>
</dbReference>
<feature type="compositionally biased region" description="Low complexity" evidence="6">
    <location>
        <begin position="857"/>
        <end position="871"/>
    </location>
</feature>
<feature type="domain" description="EamA" evidence="8">
    <location>
        <begin position="689"/>
        <end position="805"/>
    </location>
</feature>
<dbReference type="InterPro" id="IPR051258">
    <property type="entry name" value="Diverse_Substrate_Transporter"/>
</dbReference>
<evidence type="ECO:0000259" key="8">
    <source>
        <dbReference type="Pfam" id="PF00892"/>
    </source>
</evidence>
<evidence type="ECO:0000256" key="7">
    <source>
        <dbReference type="SAM" id="Phobius"/>
    </source>
</evidence>
<evidence type="ECO:0000256" key="3">
    <source>
        <dbReference type="ARBA" id="ARBA00022692"/>
    </source>
</evidence>
<feature type="region of interest" description="Disordered" evidence="6">
    <location>
        <begin position="189"/>
        <end position="239"/>
    </location>
</feature>
<evidence type="ECO:0000256" key="6">
    <source>
        <dbReference type="SAM" id="MobiDB-lite"/>
    </source>
</evidence>
<dbReference type="GeneID" id="20525490"/>
<dbReference type="Pfam" id="PF00892">
    <property type="entry name" value="EamA"/>
    <property type="match status" value="1"/>
</dbReference>
<dbReference type="AlphaFoldDB" id="A0A058ZH12"/>
<dbReference type="InterPro" id="IPR000620">
    <property type="entry name" value="EamA_dom"/>
</dbReference>
<keyword evidence="3 7" id="KW-0812">Transmembrane</keyword>
<feature type="region of interest" description="Disordered" evidence="6">
    <location>
        <begin position="1"/>
        <end position="20"/>
    </location>
</feature>
<evidence type="ECO:0000313" key="10">
    <source>
        <dbReference type="Proteomes" id="UP000030693"/>
    </source>
</evidence>
<proteinExistence type="predicted"/>
<reference evidence="9" key="1">
    <citation type="submission" date="2013-04" db="EMBL/GenBank/DDBJ databases">
        <title>The Genome Sequence of Fonticula alba ATCC 38817.</title>
        <authorList>
            <consortium name="The Broad Institute Genomics Platform"/>
            <person name="Russ C."/>
            <person name="Cuomo C."/>
            <person name="Burger G."/>
            <person name="Gray M.W."/>
            <person name="Holland P.W.H."/>
            <person name="King N."/>
            <person name="Lang F.B.F."/>
            <person name="Roger A.J."/>
            <person name="Ruiz-Trillo I."/>
            <person name="Brown M."/>
            <person name="Walker B."/>
            <person name="Young S."/>
            <person name="Zeng Q."/>
            <person name="Gargeya S."/>
            <person name="Fitzgerald M."/>
            <person name="Haas B."/>
            <person name="Abouelleil A."/>
            <person name="Allen A.W."/>
            <person name="Alvarado L."/>
            <person name="Arachchi H.M."/>
            <person name="Berlin A.M."/>
            <person name="Chapman S.B."/>
            <person name="Gainer-Dewar J."/>
            <person name="Goldberg J."/>
            <person name="Griggs A."/>
            <person name="Gujja S."/>
            <person name="Hansen M."/>
            <person name="Howarth C."/>
            <person name="Imamovic A."/>
            <person name="Ireland A."/>
            <person name="Larimer J."/>
            <person name="McCowan C."/>
            <person name="Murphy C."/>
            <person name="Pearson M."/>
            <person name="Poon T.W."/>
            <person name="Priest M."/>
            <person name="Roberts A."/>
            <person name="Saif S."/>
            <person name="Shea T."/>
            <person name="Sisk P."/>
            <person name="Sykes S."/>
            <person name="Wortman J."/>
            <person name="Nusbaum C."/>
            <person name="Birren B."/>
        </authorList>
    </citation>
    <scope>NUCLEOTIDE SEQUENCE [LARGE SCALE GENOMIC DNA]</scope>
    <source>
        <strain evidence="9">ATCC 38817</strain>
    </source>
</reference>
<name>A0A058ZH12_FONAL</name>
<feature type="region of interest" description="Disordered" evidence="6">
    <location>
        <begin position="842"/>
        <end position="895"/>
    </location>
</feature>
<feature type="region of interest" description="Disordered" evidence="6">
    <location>
        <begin position="340"/>
        <end position="386"/>
    </location>
</feature>
<feature type="transmembrane region" description="Helical" evidence="7">
    <location>
        <begin position="791"/>
        <end position="809"/>
    </location>
</feature>
<feature type="transmembrane region" description="Helical" evidence="7">
    <location>
        <begin position="690"/>
        <end position="710"/>
    </location>
</feature>
<gene>
    <name evidence="9" type="ORF">H696_00765</name>
</gene>
<sequence>MSQHSSSLSLPSVPEPPPPGAANKAGWQKWVVFPVLVATMCVFGGYSVIAKVALEKDTDAVVMAVLRDFFAVPLLLLAGWLMESRPRHQRWRRAVELVQRAWAPDQPVLDLSIPVNEADIRSYGGLRGSHSNSHAPGAHNGASINGGAAGSSTDGPGPGRMHLPSVDHDLDMLDHRLFKCSGVCEMLSQTSGASGGSSPGSPGPPARGGYSPAMPKSSGRASPGASAIRRQPPAGIPTQWPLPDRESIFGLLLLGGCLVLNQLCYALALARVSAVHVAALQPAVPVITMAIACSIGAERARSWMGWALRFAGTACAAAGALLVALGPLIIPDSGDTIPGEGDIDFPTEDFPSWEESSLGGGSSADGTPGGDGGFDGPDSGSGPIGRIIRNATEQTLEWLRGMSARPDSAARTLRSHLARSGLVSVASLDRELDPAPMRPFTETTYDLVLGSIFLLVNTTAMSLYALYLAGFMKSRPMRRAQVTRRVEEEMALTAAGPAAGAPGSRYPSGARRHSIIDLNAVGTSITIRPVGIELPGAPAPGSDQAPAPGSPVAIGSPRMHIQVSGSAPASYLDLDAVVGIPPPPATSAYHPAASPSGLNGLAVSINAPGGTGTGTGTGTGRTGTGLSPALPPNYSPAGSFGFARHSPYHHGHGGHQAAGRTTCSCFLLNVVEPGLCQALREDIDAGPAPIITTAWAYGFATLLMCIALLGCPPGLGDYCTSVRWAIPTEAWYAILYGAVGCSALGFGIVSWASGKGGVSAAGVTAFWPIQPVASAALSALVLGYILQWTDIVGAALVAAGTLLVSWIRAREEAQESAAAAASAANQRRLSVTGAGASLSPTSQYMWSRRRSSTVGLSPRPGGVGSPNSPGSLSRRDSIQEYDEDNPLIMNHRSEL</sequence>
<dbReference type="EMBL" id="KB932201">
    <property type="protein sequence ID" value="KCV73223.1"/>
    <property type="molecule type" value="Genomic_DNA"/>
</dbReference>
<evidence type="ECO:0000256" key="2">
    <source>
        <dbReference type="ARBA" id="ARBA00022475"/>
    </source>
</evidence>
<feature type="region of interest" description="Disordered" evidence="6">
    <location>
        <begin position="124"/>
        <end position="166"/>
    </location>
</feature>
<feature type="transmembrane region" description="Helical" evidence="7">
    <location>
        <begin position="61"/>
        <end position="82"/>
    </location>
</feature>
<feature type="transmembrane region" description="Helical" evidence="7">
    <location>
        <begin position="274"/>
        <end position="295"/>
    </location>
</feature>
<evidence type="ECO:0000313" key="9">
    <source>
        <dbReference type="EMBL" id="KCV73223.1"/>
    </source>
</evidence>
<evidence type="ECO:0000256" key="4">
    <source>
        <dbReference type="ARBA" id="ARBA00022989"/>
    </source>
</evidence>
<dbReference type="RefSeq" id="XP_009492924.1">
    <property type="nucleotide sequence ID" value="XM_009494649.1"/>
</dbReference>
<dbReference type="Proteomes" id="UP000030693">
    <property type="component" value="Unassembled WGS sequence"/>
</dbReference>
<feature type="region of interest" description="Disordered" evidence="6">
    <location>
        <begin position="608"/>
        <end position="628"/>
    </location>
</feature>
<dbReference type="GO" id="GO:0005886">
    <property type="term" value="C:plasma membrane"/>
    <property type="evidence" value="ECO:0007669"/>
    <property type="project" value="UniProtKB-SubCell"/>
</dbReference>
<feature type="transmembrane region" description="Helical" evidence="7">
    <location>
        <begin position="730"/>
        <end position="753"/>
    </location>
</feature>
<feature type="compositionally biased region" description="Gly residues" evidence="6">
    <location>
        <begin position="358"/>
        <end position="375"/>
    </location>
</feature>
<keyword evidence="10" id="KW-1185">Reference proteome</keyword>
<evidence type="ECO:0000256" key="1">
    <source>
        <dbReference type="ARBA" id="ARBA00004651"/>
    </source>
</evidence>
<protein>
    <recommendedName>
        <fullName evidence="8">EamA domain-containing protein</fullName>
    </recommendedName>
</protein>
<keyword evidence="5 7" id="KW-0472">Membrane</keyword>
<accession>A0A058ZH12</accession>
<feature type="transmembrane region" description="Helical" evidence="7">
    <location>
        <begin position="307"/>
        <end position="330"/>
    </location>
</feature>
<comment type="subcellular location">
    <subcellularLocation>
        <location evidence="1">Cell membrane</location>
        <topology evidence="1">Multi-pass membrane protein</topology>
    </subcellularLocation>
</comment>
<evidence type="ECO:0000256" key="5">
    <source>
        <dbReference type="ARBA" id="ARBA00023136"/>
    </source>
</evidence>
<feature type="compositionally biased region" description="Low complexity" evidence="6">
    <location>
        <begin position="137"/>
        <end position="152"/>
    </location>
</feature>
<feature type="transmembrane region" description="Helical" evidence="7">
    <location>
        <begin position="30"/>
        <end position="49"/>
    </location>
</feature>
<feature type="compositionally biased region" description="Low complexity" evidence="6">
    <location>
        <begin position="1"/>
        <end position="12"/>
    </location>
</feature>